<reference evidence="3 4" key="2">
    <citation type="submission" date="2019-09" db="EMBL/GenBank/DDBJ databases">
        <authorList>
            <person name="Depoorter E."/>
        </authorList>
    </citation>
    <scope>NUCLEOTIDE SEQUENCE [LARGE SCALE GENOMIC DNA]</scope>
    <source>
        <strain evidence="3">LMG 26883</strain>
    </source>
</reference>
<evidence type="ECO:0000313" key="2">
    <source>
        <dbReference type="EMBL" id="MDR8752645.1"/>
    </source>
</evidence>
<sequence length="100" mass="10830">MPWQYSQSIGQLTHGTGAVVGRGYSGRGAGQNNPQMQNPVGMGPIPTRSYSIGAPFHHRHAGNCTMRLTPNASTVLGQHVPVIGRRVRTFECHWNPKAVV</sequence>
<organism evidence="3 4">
    <name type="scientific">Burkholderia pseudomultivorans</name>
    <dbReference type="NCBI Taxonomy" id="1207504"/>
    <lineage>
        <taxon>Bacteria</taxon>
        <taxon>Pseudomonadati</taxon>
        <taxon>Pseudomonadota</taxon>
        <taxon>Betaproteobacteria</taxon>
        <taxon>Burkholderiales</taxon>
        <taxon>Burkholderiaceae</taxon>
        <taxon>Burkholderia</taxon>
        <taxon>Burkholderia cepacia complex</taxon>
    </lineage>
</organism>
<reference evidence="2 5" key="1">
    <citation type="submission" date="2019-06" db="EMBL/GenBank/DDBJ databases">
        <title>Evolution of Burkholderia multivorans in the lungs of Cystic Fibrosis patients.</title>
        <authorList>
            <person name="Moreira L.M."/>
        </authorList>
    </citation>
    <scope>NUCLEOTIDE SEQUENCE [LARGE SCALE GENOMIC DNA]</scope>
    <source>
        <strain evidence="2 5">VC13239</strain>
    </source>
</reference>
<dbReference type="Proteomes" id="UP000494162">
    <property type="component" value="Unassembled WGS sequence"/>
</dbReference>
<dbReference type="Proteomes" id="UP001248067">
    <property type="component" value="Unassembled WGS sequence"/>
</dbReference>
<evidence type="ECO:0000313" key="3">
    <source>
        <dbReference type="EMBL" id="VWC25199.1"/>
    </source>
</evidence>
<protein>
    <submittedName>
        <fullName evidence="3">Uncharacterized protein</fullName>
    </submittedName>
</protein>
<accession>A0A6P2QZD5</accession>
<gene>
    <name evidence="3" type="ORF">BPS26883_06091</name>
    <name evidence="2" type="ORF">FEQ00_01052</name>
</gene>
<proteinExistence type="predicted"/>
<name>A0A6P2QZD5_9BURK</name>
<evidence type="ECO:0000256" key="1">
    <source>
        <dbReference type="SAM" id="MobiDB-lite"/>
    </source>
</evidence>
<dbReference type="AlphaFoldDB" id="A0A6P2QZD5"/>
<keyword evidence="5" id="KW-1185">Reference proteome</keyword>
<feature type="region of interest" description="Disordered" evidence="1">
    <location>
        <begin position="16"/>
        <end position="44"/>
    </location>
</feature>
<dbReference type="EMBL" id="CABVPP010000074">
    <property type="protein sequence ID" value="VWC25199.1"/>
    <property type="molecule type" value="Genomic_DNA"/>
</dbReference>
<dbReference type="EMBL" id="VJSY01000005">
    <property type="protein sequence ID" value="MDR8752645.1"/>
    <property type="molecule type" value="Genomic_DNA"/>
</dbReference>
<feature type="compositionally biased region" description="Gly residues" evidence="1">
    <location>
        <begin position="18"/>
        <end position="29"/>
    </location>
</feature>
<evidence type="ECO:0000313" key="4">
    <source>
        <dbReference type="Proteomes" id="UP000494162"/>
    </source>
</evidence>
<evidence type="ECO:0000313" key="5">
    <source>
        <dbReference type="Proteomes" id="UP001248067"/>
    </source>
</evidence>